<dbReference type="RefSeq" id="WP_114641748.1">
    <property type="nucleotide sequence ID" value="NZ_JAACIO010000007.1"/>
</dbReference>
<accession>A0ABX9KJ76</accession>
<dbReference type="InterPro" id="IPR003115">
    <property type="entry name" value="ParB_N"/>
</dbReference>
<dbReference type="PANTHER" id="PTHR33375:SF1">
    <property type="entry name" value="CHROMOSOME-PARTITIONING PROTEIN PARB-RELATED"/>
    <property type="match status" value="1"/>
</dbReference>
<keyword evidence="3" id="KW-1185">Reference proteome</keyword>
<sequence>MSRLGNNPLLNRGPKKETIDLPKEKIVKQYGRMVHMRPELLDQVDFEDLTFINRLSMDDSELNELKESISAIGLLNIIYLQEKEEGTFRIISGLRRSSAIKELYTEEVEVKAKDRVVIFDKNTPYSLLDTISIDENLKRKNLTLLEQSYKFNKEAARKDKSIEDIITGYNISKKTYYRIKNAINYPIEIREIIEILGADKAELLNKVVNKLRSEKTTSDIVKEYKDFNRDELRDLLKNLNLSEKPKKISIKYTAKGFNFSVKKKVPSEVKDYFEKIKEMMEKEDYTFIK</sequence>
<dbReference type="InterPro" id="IPR036086">
    <property type="entry name" value="ParB/Sulfiredoxin_sf"/>
</dbReference>
<dbReference type="InterPro" id="IPR050336">
    <property type="entry name" value="Chromosome_partition/occlusion"/>
</dbReference>
<gene>
    <name evidence="2" type="ORF">DYH56_04920</name>
</gene>
<comment type="caution">
    <text evidence="2">The sequence shown here is derived from an EMBL/GenBank/DDBJ whole genome shotgun (WGS) entry which is preliminary data.</text>
</comment>
<protein>
    <submittedName>
        <fullName evidence="2">Chromosome partitioning protein ParB</fullName>
    </submittedName>
</protein>
<dbReference type="PANTHER" id="PTHR33375">
    <property type="entry name" value="CHROMOSOME-PARTITIONING PROTEIN PARB-RELATED"/>
    <property type="match status" value="1"/>
</dbReference>
<organism evidence="2 3">
    <name type="scientific">Psychrilyobacter piezotolerans</name>
    <dbReference type="NCBI Taxonomy" id="2293438"/>
    <lineage>
        <taxon>Bacteria</taxon>
        <taxon>Fusobacteriati</taxon>
        <taxon>Fusobacteriota</taxon>
        <taxon>Fusobacteriia</taxon>
        <taxon>Fusobacteriales</taxon>
        <taxon>Fusobacteriaceae</taxon>
        <taxon>Psychrilyobacter</taxon>
    </lineage>
</organism>
<dbReference type="Gene3D" id="3.90.1530.30">
    <property type="match status" value="1"/>
</dbReference>
<proteinExistence type="predicted"/>
<feature type="domain" description="ParB-like N-terminal" evidence="1">
    <location>
        <begin position="34"/>
        <end position="137"/>
    </location>
</feature>
<reference evidence="2 3" key="1">
    <citation type="submission" date="2018-08" db="EMBL/GenBank/DDBJ databases">
        <title>Draft genome sequence of Psychrilyobacter sp. strain SD5 isolated from Black Sea water.</title>
        <authorList>
            <person name="Yadav S."/>
            <person name="Villanueva L."/>
            <person name="Damste J.S.S."/>
        </authorList>
    </citation>
    <scope>NUCLEOTIDE SEQUENCE [LARGE SCALE GENOMIC DNA]</scope>
    <source>
        <strain evidence="2 3">SD5</strain>
    </source>
</reference>
<evidence type="ECO:0000313" key="2">
    <source>
        <dbReference type="EMBL" id="REI42064.1"/>
    </source>
</evidence>
<dbReference type="Pfam" id="PF02195">
    <property type="entry name" value="ParB_N"/>
    <property type="match status" value="1"/>
</dbReference>
<evidence type="ECO:0000313" key="3">
    <source>
        <dbReference type="Proteomes" id="UP000263486"/>
    </source>
</evidence>
<dbReference type="EMBL" id="QUAJ01000006">
    <property type="protein sequence ID" value="REI42064.1"/>
    <property type="molecule type" value="Genomic_DNA"/>
</dbReference>
<dbReference type="CDD" id="cd16387">
    <property type="entry name" value="ParB_N_Srx"/>
    <property type="match status" value="1"/>
</dbReference>
<evidence type="ECO:0000259" key="1">
    <source>
        <dbReference type="SMART" id="SM00470"/>
    </source>
</evidence>
<dbReference type="SMART" id="SM00470">
    <property type="entry name" value="ParB"/>
    <property type="match status" value="1"/>
</dbReference>
<dbReference type="Proteomes" id="UP000263486">
    <property type="component" value="Unassembled WGS sequence"/>
</dbReference>
<name>A0ABX9KJ76_9FUSO</name>
<dbReference type="SUPFAM" id="SSF110849">
    <property type="entry name" value="ParB/Sulfiredoxin"/>
    <property type="match status" value="1"/>
</dbReference>